<organism evidence="1 2">
    <name type="scientific">Bdellovibrio reynosensis</name>
    <dbReference type="NCBI Taxonomy" id="2835041"/>
    <lineage>
        <taxon>Bacteria</taxon>
        <taxon>Pseudomonadati</taxon>
        <taxon>Bdellovibrionota</taxon>
        <taxon>Bdellovibrionia</taxon>
        <taxon>Bdellovibrionales</taxon>
        <taxon>Pseudobdellovibrionaceae</taxon>
        <taxon>Bdellovibrio</taxon>
    </lineage>
</organism>
<proteinExistence type="predicted"/>
<dbReference type="EMBL" id="CP093442">
    <property type="protein sequence ID" value="UOF02470.1"/>
    <property type="molecule type" value="Genomic_DNA"/>
</dbReference>
<gene>
    <name evidence="1" type="ORF">MNR06_05840</name>
</gene>
<reference evidence="1" key="1">
    <citation type="submission" date="2022-03" db="EMBL/GenBank/DDBJ databases">
        <title>Genome Identification and Characterization of new species Bdellovibrio reynosense LBG001 sp. nov. from a Mexico soil sample.</title>
        <authorList>
            <person name="Camilli A."/>
            <person name="Ajao Y."/>
            <person name="Guo X."/>
        </authorList>
    </citation>
    <scope>NUCLEOTIDE SEQUENCE</scope>
    <source>
        <strain evidence="1">LBG001</strain>
    </source>
</reference>
<dbReference type="Proteomes" id="UP000830116">
    <property type="component" value="Chromosome"/>
</dbReference>
<dbReference type="RefSeq" id="WP_243539990.1">
    <property type="nucleotide sequence ID" value="NZ_CP093442.1"/>
</dbReference>
<protein>
    <submittedName>
        <fullName evidence="1">Uncharacterized protein</fullName>
    </submittedName>
</protein>
<evidence type="ECO:0000313" key="1">
    <source>
        <dbReference type="EMBL" id="UOF02470.1"/>
    </source>
</evidence>
<keyword evidence="2" id="KW-1185">Reference proteome</keyword>
<evidence type="ECO:0000313" key="2">
    <source>
        <dbReference type="Proteomes" id="UP000830116"/>
    </source>
</evidence>
<accession>A0ABY4CJQ7</accession>
<sequence length="89" mass="10415">MSLAVFFQDLIQRVEESDTITNAGKDKEGFYKPTRTILLRHLQLLKDLHQKPLAKQMVKASWAYVIENVPPEWLVPAPEDREELKRILE</sequence>
<name>A0ABY4CJQ7_9BACT</name>